<dbReference type="InterPro" id="IPR005546">
    <property type="entry name" value="Autotransporte_beta"/>
</dbReference>
<feature type="domain" description="Autotransporter" evidence="5">
    <location>
        <begin position="377"/>
        <end position="656"/>
    </location>
</feature>
<sequence length="656" mass="67895">MEAPPPKRWGFFISSTFPLRQLPCVLDTCMPRSSENRITKQSDRGRTMNRVRIAALATCLTTLASVPAGAADYSSTIFFGDSLTDSGAFQSLLPVGGKFTTNPGPVWSENLAGALGTSATTAARGGTDYAVGGARVNTSVGVPATGPTALAPSVATQISGYLASTGGRADPNALYTVWGGANDIFAALNTPSTAQATVTQAATDLVTQVARLRAAGARTILVPTVPDIGSTPFGLAQGATAAAQITQLVSGYNQLVTLGLANAGISVIPIDTYSLLRAAVANPTAFGFTNVTGTACTTSSSLLCTSGTLVAPNAAQSYLFADGVHPTTAGHRAVSDFVLNALTAPGNVAQLAESPIHTRDRLTSTILAQAASSLWSRKPGTSGAWISGGVGRLTSDRTGDPGAGGQAEVRGTPLSVSVGIDKRFTENLLLGVAGTVSHYRGSFSTGGDYKQREYVLSGYGVYRMGGAFVNGVGSIGFTDYDLRRGVTINGTDHSTGGNTEGINASIGAEGGYEFMTGGLTHGPVLGLRYQHVEVEGFSEDNSLFGFTYRSQTRNSLVGSIGYQASYDFGGVLPYAKVTLNREFKDDQRNITVESRSISTLAYDVAVAKPDRSYVDLTAGASFKLAESVTGTLGLNARLGEENRRDYGGFVGVSVGF</sequence>
<dbReference type="OrthoDB" id="5292073at2"/>
<dbReference type="InterPro" id="IPR017186">
    <property type="entry name" value="Lipase_autotranspt_EstA"/>
</dbReference>
<reference evidence="6 7" key="1">
    <citation type="submission" date="2019-08" db="EMBL/GenBank/DDBJ databases">
        <authorList>
            <person name="Grouzdev D."/>
            <person name="Tikhonova E."/>
            <person name="Kravchenko I."/>
        </authorList>
    </citation>
    <scope>NUCLEOTIDE SEQUENCE [LARGE SCALE GENOMIC DNA]</scope>
    <source>
        <strain evidence="6 7">59b</strain>
    </source>
</reference>
<evidence type="ECO:0000313" key="6">
    <source>
        <dbReference type="EMBL" id="KAA0593511.1"/>
    </source>
</evidence>
<dbReference type="GO" id="GO:0016788">
    <property type="term" value="F:hydrolase activity, acting on ester bonds"/>
    <property type="evidence" value="ECO:0007669"/>
    <property type="project" value="InterPro"/>
</dbReference>
<comment type="similarity">
    <text evidence="1">Belongs to the 'GDSL' lipolytic enzyme family.</text>
</comment>
<evidence type="ECO:0000256" key="2">
    <source>
        <dbReference type="ARBA" id="ARBA00022729"/>
    </source>
</evidence>
<dbReference type="AlphaFoldDB" id="A0A5A9GGF4"/>
<dbReference type="Gene3D" id="3.40.50.1110">
    <property type="entry name" value="SGNH hydrolase"/>
    <property type="match status" value="1"/>
</dbReference>
<dbReference type="Proteomes" id="UP000324927">
    <property type="component" value="Unassembled WGS sequence"/>
</dbReference>
<evidence type="ECO:0000256" key="4">
    <source>
        <dbReference type="PIRSR" id="PIRSR037375-1"/>
    </source>
</evidence>
<dbReference type="InterPro" id="IPR036514">
    <property type="entry name" value="SGNH_hydro_sf"/>
</dbReference>
<dbReference type="PROSITE" id="PS51208">
    <property type="entry name" value="AUTOTRANSPORTER"/>
    <property type="match status" value="1"/>
</dbReference>
<dbReference type="Gene3D" id="2.40.128.130">
    <property type="entry name" value="Autotransporter beta-domain"/>
    <property type="match status" value="1"/>
</dbReference>
<dbReference type="SMART" id="SM00869">
    <property type="entry name" value="Autotransporter"/>
    <property type="match status" value="1"/>
</dbReference>
<dbReference type="PANTHER" id="PTHR45648:SF22">
    <property type="entry name" value="GDSL LIPASE_ACYLHYDROLASE FAMILY PROTEIN (AFU_ORTHOLOGUE AFUA_4G14700)"/>
    <property type="match status" value="1"/>
</dbReference>
<evidence type="ECO:0000256" key="3">
    <source>
        <dbReference type="ARBA" id="ARBA00022801"/>
    </source>
</evidence>
<keyword evidence="3" id="KW-0378">Hydrolase</keyword>
<dbReference type="InterPro" id="IPR051058">
    <property type="entry name" value="GDSL_Est/Lipase"/>
</dbReference>
<proteinExistence type="inferred from homology"/>
<evidence type="ECO:0000256" key="1">
    <source>
        <dbReference type="ARBA" id="ARBA00008668"/>
    </source>
</evidence>
<comment type="caution">
    <text evidence="6">The sequence shown here is derived from an EMBL/GenBank/DDBJ whole genome shotgun (WGS) entry which is preliminary data.</text>
</comment>
<dbReference type="InterPro" id="IPR001087">
    <property type="entry name" value="GDSL"/>
</dbReference>
<protein>
    <submittedName>
        <fullName evidence="6">Autotransporter domain-containing protein</fullName>
    </submittedName>
</protein>
<organism evidence="6 7">
    <name type="scientific">Azospirillum lipoferum</name>
    <dbReference type="NCBI Taxonomy" id="193"/>
    <lineage>
        <taxon>Bacteria</taxon>
        <taxon>Pseudomonadati</taxon>
        <taxon>Pseudomonadota</taxon>
        <taxon>Alphaproteobacteria</taxon>
        <taxon>Rhodospirillales</taxon>
        <taxon>Azospirillaceae</taxon>
        <taxon>Azospirillum</taxon>
    </lineage>
</organism>
<gene>
    <name evidence="6" type="ORF">FZ942_24030</name>
</gene>
<dbReference type="PANTHER" id="PTHR45648">
    <property type="entry name" value="GDSL LIPASE/ACYLHYDROLASE FAMILY PROTEIN (AFU_ORTHOLOGUE AFUA_4G14700)"/>
    <property type="match status" value="1"/>
</dbReference>
<dbReference type="SUPFAM" id="SSF52266">
    <property type="entry name" value="SGNH hydrolase"/>
    <property type="match status" value="1"/>
</dbReference>
<dbReference type="EMBL" id="VTTN01000011">
    <property type="protein sequence ID" value="KAA0593511.1"/>
    <property type="molecule type" value="Genomic_DNA"/>
</dbReference>
<dbReference type="SUPFAM" id="SSF103515">
    <property type="entry name" value="Autotransporter"/>
    <property type="match status" value="1"/>
</dbReference>
<dbReference type="CDD" id="cd01847">
    <property type="entry name" value="Triacylglycerol_lipase_like"/>
    <property type="match status" value="1"/>
</dbReference>
<feature type="active site" evidence="4">
    <location>
        <position position="322"/>
    </location>
</feature>
<dbReference type="PIRSF" id="PIRSF037375">
    <property type="entry name" value="Autotrns_EstA"/>
    <property type="match status" value="1"/>
</dbReference>
<dbReference type="Pfam" id="PF00657">
    <property type="entry name" value="Lipase_GDSL"/>
    <property type="match status" value="1"/>
</dbReference>
<dbReference type="Pfam" id="PF03797">
    <property type="entry name" value="Autotransporter"/>
    <property type="match status" value="1"/>
</dbReference>
<evidence type="ECO:0000259" key="5">
    <source>
        <dbReference type="PROSITE" id="PS51208"/>
    </source>
</evidence>
<keyword evidence="2" id="KW-0732">Signal</keyword>
<accession>A0A5A9GGF4</accession>
<name>A0A5A9GGF4_AZOLI</name>
<feature type="active site" description="Nucleophile" evidence="4">
    <location>
        <position position="82"/>
    </location>
</feature>
<dbReference type="InterPro" id="IPR036709">
    <property type="entry name" value="Autotransporte_beta_dom_sf"/>
</dbReference>
<keyword evidence="7" id="KW-1185">Reference proteome</keyword>
<evidence type="ECO:0000313" key="7">
    <source>
        <dbReference type="Proteomes" id="UP000324927"/>
    </source>
</evidence>
<feature type="active site" evidence="4">
    <location>
        <position position="325"/>
    </location>
</feature>